<dbReference type="PROSITE" id="PS50826">
    <property type="entry name" value="RUN"/>
    <property type="match status" value="1"/>
</dbReference>
<dbReference type="CDD" id="cd17683">
    <property type="entry name" value="RUN_RUNDC1"/>
    <property type="match status" value="1"/>
</dbReference>
<organism evidence="2 3">
    <name type="scientific">Tetranychus urticae</name>
    <name type="common">Two-spotted spider mite</name>
    <dbReference type="NCBI Taxonomy" id="32264"/>
    <lineage>
        <taxon>Eukaryota</taxon>
        <taxon>Metazoa</taxon>
        <taxon>Ecdysozoa</taxon>
        <taxon>Arthropoda</taxon>
        <taxon>Chelicerata</taxon>
        <taxon>Arachnida</taxon>
        <taxon>Acari</taxon>
        <taxon>Acariformes</taxon>
        <taxon>Trombidiformes</taxon>
        <taxon>Prostigmata</taxon>
        <taxon>Eleutherengona</taxon>
        <taxon>Raphignathae</taxon>
        <taxon>Tetranychoidea</taxon>
        <taxon>Tetranychidae</taxon>
        <taxon>Tetranychus</taxon>
    </lineage>
</organism>
<dbReference type="PANTHER" id="PTHR15591">
    <property type="entry name" value="RUN AND SH3 DOMAIN CONTAINING"/>
    <property type="match status" value="1"/>
</dbReference>
<dbReference type="HOGENOM" id="CLU_880891_0_0_1"/>
<sequence>MKDRRPGRRENGRRSLAGEGSFSRDRKEVVFRIIRRVVTLLQLFTFAQFGCNGLGQTLERSMAKKHSKGNHWGDLRAKLEMAIIKLLEINEEKSFNDSDYTSDGEEIPVFQYNEKMTNAVRKEFCICLKDLIEHGLTCKYSGPIGTSLIPSYFIGLGCFSARSAQLSHDRSMTAWDLILKYYELKNGQQFNSCPARRLSQSFNLEIVGNVAITPKHSLLTAIDNIIQTHTKLRRSPDSHFKAFICEALNQRKLVVWLKLILKNRTLLDSYYEEWSYTASTGWEDAFASLSKLNEIKFKLPTDWAVRQLQNINDAFN</sequence>
<dbReference type="Gene3D" id="1.20.58.900">
    <property type="match status" value="1"/>
</dbReference>
<dbReference type="Pfam" id="PF02759">
    <property type="entry name" value="RUN"/>
    <property type="match status" value="1"/>
</dbReference>
<dbReference type="EMBL" id="CAEY01001955">
    <property type="status" value="NOT_ANNOTATED_CDS"/>
    <property type="molecule type" value="Genomic_DNA"/>
</dbReference>
<reference evidence="3" key="1">
    <citation type="submission" date="2011-08" db="EMBL/GenBank/DDBJ databases">
        <authorList>
            <person name="Rombauts S."/>
        </authorList>
    </citation>
    <scope>NUCLEOTIDE SEQUENCE</scope>
    <source>
        <strain evidence="3">London</strain>
    </source>
</reference>
<dbReference type="AlphaFoldDB" id="T1KBT9"/>
<reference evidence="2" key="2">
    <citation type="submission" date="2015-06" db="UniProtKB">
        <authorList>
            <consortium name="EnsemblMetazoa"/>
        </authorList>
    </citation>
    <scope>IDENTIFICATION</scope>
</reference>
<name>T1KBT9_TETUR</name>
<dbReference type="EnsemblMetazoa" id="tetur08g05260.1">
    <property type="protein sequence ID" value="tetur08g05260.1"/>
    <property type="gene ID" value="tetur08g05260"/>
</dbReference>
<evidence type="ECO:0000259" key="1">
    <source>
        <dbReference type="PROSITE" id="PS50826"/>
    </source>
</evidence>
<dbReference type="InterPro" id="IPR004012">
    <property type="entry name" value="Run_dom"/>
</dbReference>
<dbReference type="PANTHER" id="PTHR15591:SF19">
    <property type="entry name" value="RUN DOMAIN-CONTAINING PROTEIN 1 ISOFORM X1"/>
    <property type="match status" value="1"/>
</dbReference>
<dbReference type="STRING" id="32264.T1KBT9"/>
<evidence type="ECO:0000313" key="3">
    <source>
        <dbReference type="Proteomes" id="UP000015104"/>
    </source>
</evidence>
<dbReference type="eggNOG" id="KOG3759">
    <property type="taxonomic scope" value="Eukaryota"/>
</dbReference>
<keyword evidence="3" id="KW-1185">Reference proteome</keyword>
<dbReference type="SMART" id="SM00593">
    <property type="entry name" value="RUN"/>
    <property type="match status" value="1"/>
</dbReference>
<protein>
    <recommendedName>
        <fullName evidence="1">RUN domain-containing protein</fullName>
    </recommendedName>
</protein>
<dbReference type="InterPro" id="IPR047343">
    <property type="entry name" value="RUSC1_2"/>
</dbReference>
<proteinExistence type="predicted"/>
<dbReference type="Proteomes" id="UP000015104">
    <property type="component" value="Unassembled WGS sequence"/>
</dbReference>
<accession>T1KBT9</accession>
<dbReference type="InterPro" id="IPR037213">
    <property type="entry name" value="Run_dom_sf"/>
</dbReference>
<dbReference type="SUPFAM" id="SSF140741">
    <property type="entry name" value="RUN domain-like"/>
    <property type="match status" value="1"/>
</dbReference>
<evidence type="ECO:0000313" key="2">
    <source>
        <dbReference type="EnsemblMetazoa" id="tetur08g05260.1"/>
    </source>
</evidence>
<feature type="domain" description="RUN" evidence="1">
    <location>
        <begin position="115"/>
        <end position="304"/>
    </location>
</feature>